<dbReference type="InterPro" id="IPR013328">
    <property type="entry name" value="6PGD_dom2"/>
</dbReference>
<dbReference type="InterPro" id="IPR006180">
    <property type="entry name" value="3-OHacyl-CoA_DH_CS"/>
</dbReference>
<evidence type="ECO:0000256" key="3">
    <source>
        <dbReference type="ARBA" id="ARBA00023002"/>
    </source>
</evidence>
<dbReference type="PIRSF" id="PIRSF000105">
    <property type="entry name" value="HCDH"/>
    <property type="match status" value="1"/>
</dbReference>
<dbReference type="InterPro" id="IPR036291">
    <property type="entry name" value="NAD(P)-bd_dom_sf"/>
</dbReference>
<dbReference type="InterPro" id="IPR006176">
    <property type="entry name" value="3-OHacyl-CoA_DH_NAD-bd"/>
</dbReference>
<evidence type="ECO:0000313" key="6">
    <source>
        <dbReference type="EMBL" id="GAA2089853.1"/>
    </source>
</evidence>
<comment type="pathway">
    <text evidence="1">Lipid metabolism; butanoate metabolism.</text>
</comment>
<evidence type="ECO:0000256" key="1">
    <source>
        <dbReference type="ARBA" id="ARBA00005086"/>
    </source>
</evidence>
<evidence type="ECO:0000313" key="7">
    <source>
        <dbReference type="Proteomes" id="UP001500984"/>
    </source>
</evidence>
<dbReference type="Proteomes" id="UP001500984">
    <property type="component" value="Unassembled WGS sequence"/>
</dbReference>
<dbReference type="PANTHER" id="PTHR48075:SF5">
    <property type="entry name" value="3-HYDROXYBUTYRYL-COA DEHYDROGENASE"/>
    <property type="match status" value="1"/>
</dbReference>
<dbReference type="InterPro" id="IPR022694">
    <property type="entry name" value="3-OHacyl-CoA_DH"/>
</dbReference>
<reference evidence="6 7" key="1">
    <citation type="journal article" date="2019" name="Int. J. Syst. Evol. Microbiol.">
        <title>The Global Catalogue of Microorganisms (GCM) 10K type strain sequencing project: providing services to taxonomists for standard genome sequencing and annotation.</title>
        <authorList>
            <consortium name="The Broad Institute Genomics Platform"/>
            <consortium name="The Broad Institute Genome Sequencing Center for Infectious Disease"/>
            <person name="Wu L."/>
            <person name="Ma J."/>
        </authorList>
    </citation>
    <scope>NUCLEOTIDE SEQUENCE [LARGE SCALE GENOMIC DNA]</scope>
    <source>
        <strain evidence="6 7">JCM 15900</strain>
    </source>
</reference>
<gene>
    <name evidence="6" type="ORF">GCM10009823_05900</name>
</gene>
<evidence type="ECO:0000259" key="4">
    <source>
        <dbReference type="Pfam" id="PF00725"/>
    </source>
</evidence>
<dbReference type="PROSITE" id="PS00067">
    <property type="entry name" value="3HCDH"/>
    <property type="match status" value="1"/>
</dbReference>
<dbReference type="Gene3D" id="1.10.1040.10">
    <property type="entry name" value="N-(1-d-carboxylethyl)-l-norvaline Dehydrogenase, domain 2"/>
    <property type="match status" value="1"/>
</dbReference>
<evidence type="ECO:0000259" key="5">
    <source>
        <dbReference type="Pfam" id="PF02737"/>
    </source>
</evidence>
<dbReference type="PANTHER" id="PTHR48075">
    <property type="entry name" value="3-HYDROXYACYL-COA DEHYDROGENASE FAMILY PROTEIN"/>
    <property type="match status" value="1"/>
</dbReference>
<dbReference type="SUPFAM" id="SSF51735">
    <property type="entry name" value="NAD(P)-binding Rossmann-fold domains"/>
    <property type="match status" value="1"/>
</dbReference>
<evidence type="ECO:0000256" key="2">
    <source>
        <dbReference type="ARBA" id="ARBA00009463"/>
    </source>
</evidence>
<dbReference type="EMBL" id="BAAAPZ010000002">
    <property type="protein sequence ID" value="GAA2089853.1"/>
    <property type="molecule type" value="Genomic_DNA"/>
</dbReference>
<dbReference type="Gene3D" id="3.40.50.720">
    <property type="entry name" value="NAD(P)-binding Rossmann-like Domain"/>
    <property type="match status" value="1"/>
</dbReference>
<feature type="domain" description="3-hydroxyacyl-CoA dehydrogenase NAD binding" evidence="5">
    <location>
        <begin position="8"/>
        <end position="186"/>
    </location>
</feature>
<feature type="domain" description="3-hydroxyacyl-CoA dehydrogenase C-terminal" evidence="4">
    <location>
        <begin position="189"/>
        <end position="283"/>
    </location>
</feature>
<protein>
    <submittedName>
        <fullName evidence="6">3-hydroxyacyl-CoA dehydrogenase family protein</fullName>
    </submittedName>
</protein>
<name>A0ABN2WDC4_9MICO</name>
<proteinExistence type="inferred from homology"/>
<comment type="similarity">
    <text evidence="2">Belongs to the 3-hydroxyacyl-CoA dehydrogenase family.</text>
</comment>
<dbReference type="InterPro" id="IPR006108">
    <property type="entry name" value="3HC_DH_C"/>
</dbReference>
<comment type="caution">
    <text evidence="6">The sequence shown here is derived from an EMBL/GenBank/DDBJ whole genome shotgun (WGS) entry which is preliminary data.</text>
</comment>
<dbReference type="Pfam" id="PF02737">
    <property type="entry name" value="3HCDH_N"/>
    <property type="match status" value="1"/>
</dbReference>
<sequence length="331" mass="34279">MTYSITRAAVVGGGYMGGGIAAEIAGAGIPCVLIDVDAATARARVEQLREETAAMRADGRLTVVRAAAVEACLTAGTDIAADVPGCDFVLEAVPESLPLKAATLAAISAAAAPSAVLASNTSTIPISELSAHVDRPERFLGCHWMNPSRIVPGVEIVPTGDTAAEAVAAAEDFHTAIGKRPTRVGDVPGFVANRLQHALFAEALRLVDEGVASPGVVDEVTRSSFGYRLAAFGPFEVADMAGLDVYRACLATEQEAYGERFASTSLLDEAVVRGHLGLKSGHGLTPLAEKDPAEVARVRNAYFHGLSALLASVEGLEDLRTAAPHPGEDRT</sequence>
<dbReference type="Pfam" id="PF00725">
    <property type="entry name" value="3HCDH"/>
    <property type="match status" value="1"/>
</dbReference>
<keyword evidence="3" id="KW-0560">Oxidoreductase</keyword>
<accession>A0ABN2WDC4</accession>
<keyword evidence="7" id="KW-1185">Reference proteome</keyword>
<organism evidence="6 7">
    <name type="scientific">Brevibacterium salitolerans</name>
    <dbReference type="NCBI Taxonomy" id="1403566"/>
    <lineage>
        <taxon>Bacteria</taxon>
        <taxon>Bacillati</taxon>
        <taxon>Actinomycetota</taxon>
        <taxon>Actinomycetes</taxon>
        <taxon>Micrococcales</taxon>
        <taxon>Brevibacteriaceae</taxon>
        <taxon>Brevibacterium</taxon>
    </lineage>
</organism>
<dbReference type="SUPFAM" id="SSF48179">
    <property type="entry name" value="6-phosphogluconate dehydrogenase C-terminal domain-like"/>
    <property type="match status" value="1"/>
</dbReference>
<dbReference type="InterPro" id="IPR008927">
    <property type="entry name" value="6-PGluconate_DH-like_C_sf"/>
</dbReference>